<dbReference type="PANTHER" id="PTHR32294">
    <property type="entry name" value="DNA POLYMERASE III SUBUNIT ALPHA"/>
    <property type="match status" value="1"/>
</dbReference>
<reference evidence="2" key="1">
    <citation type="submission" date="2019-11" db="EMBL/GenBank/DDBJ databases">
        <title>Characterization of Clostridium perfringens isolates from swine manure treated agricultural soils.</title>
        <authorList>
            <person name="Wushke S.T."/>
        </authorList>
    </citation>
    <scope>NUCLEOTIDE SEQUENCE</scope>
    <source>
        <strain evidence="2">X15</strain>
    </source>
</reference>
<feature type="non-terminal residue" evidence="2">
    <location>
        <position position="1"/>
    </location>
</feature>
<dbReference type="InterPro" id="IPR012340">
    <property type="entry name" value="NA-bd_OB-fold"/>
</dbReference>
<dbReference type="AlphaFoldDB" id="A0AAW9J7S5"/>
<dbReference type="GO" id="GO:0003676">
    <property type="term" value="F:nucleic acid binding"/>
    <property type="evidence" value="ECO:0007669"/>
    <property type="project" value="InterPro"/>
</dbReference>
<dbReference type="EMBL" id="WNVG01000636">
    <property type="protein sequence ID" value="MDZ5034527.1"/>
    <property type="molecule type" value="Genomic_DNA"/>
</dbReference>
<evidence type="ECO:0000313" key="3">
    <source>
        <dbReference type="Proteomes" id="UP001289066"/>
    </source>
</evidence>
<dbReference type="Pfam" id="PF01336">
    <property type="entry name" value="tRNA_anti-codon"/>
    <property type="match status" value="1"/>
</dbReference>
<dbReference type="GO" id="GO:0006260">
    <property type="term" value="P:DNA replication"/>
    <property type="evidence" value="ECO:0007669"/>
    <property type="project" value="InterPro"/>
</dbReference>
<name>A0AAW9J7S5_CLOPF</name>
<dbReference type="InterPro" id="IPR004805">
    <property type="entry name" value="DnaE2/DnaE/PolC"/>
</dbReference>
<evidence type="ECO:0000313" key="2">
    <source>
        <dbReference type="EMBL" id="MDZ5034527.1"/>
    </source>
</evidence>
<dbReference type="InterPro" id="IPR004365">
    <property type="entry name" value="NA-bd_OB_tRNA"/>
</dbReference>
<dbReference type="GO" id="GO:0008408">
    <property type="term" value="F:3'-5' exonuclease activity"/>
    <property type="evidence" value="ECO:0007669"/>
    <property type="project" value="InterPro"/>
</dbReference>
<dbReference type="Gene3D" id="2.40.50.140">
    <property type="entry name" value="Nucleic acid-binding proteins"/>
    <property type="match status" value="1"/>
</dbReference>
<evidence type="ECO:0000259" key="1">
    <source>
        <dbReference type="Pfam" id="PF01336"/>
    </source>
</evidence>
<feature type="domain" description="OB" evidence="1">
    <location>
        <begin position="30"/>
        <end position="105"/>
    </location>
</feature>
<dbReference type="CDD" id="cd04485">
    <property type="entry name" value="DnaE_OBF"/>
    <property type="match status" value="1"/>
</dbReference>
<sequence length="185" mass="21397">YKSYEIIQEAYNNIELPEDIIHDEERIILGGIVAEANQKITRSNSMMAFLKLEDLTGTIEVIVFPKTLDKVREFVKEDSLVVIKGRVSIKEDELPKLICETIEPLEKINTAKVYIRVNNLDEGKNMMKELRTMPKEFKGDTTVFVFTANDKKSYRMSKDIWINLESDAVIYFRELAGEDNVKVIE</sequence>
<dbReference type="Proteomes" id="UP001289066">
    <property type="component" value="Unassembled WGS sequence"/>
</dbReference>
<comment type="caution">
    <text evidence="2">The sequence shown here is derived from an EMBL/GenBank/DDBJ whole genome shotgun (WGS) entry which is preliminary data.</text>
</comment>
<gene>
    <name evidence="2" type="ORF">GNF81_17670</name>
</gene>
<accession>A0AAW9J7S5</accession>
<organism evidence="2 3">
    <name type="scientific">Clostridium perfringens</name>
    <dbReference type="NCBI Taxonomy" id="1502"/>
    <lineage>
        <taxon>Bacteria</taxon>
        <taxon>Bacillati</taxon>
        <taxon>Bacillota</taxon>
        <taxon>Clostridia</taxon>
        <taxon>Eubacteriales</taxon>
        <taxon>Clostridiaceae</taxon>
        <taxon>Clostridium</taxon>
    </lineage>
</organism>
<dbReference type="PANTHER" id="PTHR32294:SF0">
    <property type="entry name" value="DNA POLYMERASE III SUBUNIT ALPHA"/>
    <property type="match status" value="1"/>
</dbReference>
<proteinExistence type="predicted"/>
<dbReference type="RefSeq" id="WP_322412970.1">
    <property type="nucleotide sequence ID" value="NZ_WNVG01000636.1"/>
</dbReference>
<protein>
    <submittedName>
        <fullName evidence="2">DNA polymerase III subunit alpha</fullName>
    </submittedName>
</protein>